<dbReference type="Proteomes" id="UP001199106">
    <property type="component" value="Unassembled WGS sequence"/>
</dbReference>
<protein>
    <recommendedName>
        <fullName evidence="1">non-specific serine/threonine protein kinase</fullName>
        <ecNumber evidence="1">2.7.11.1</ecNumber>
    </recommendedName>
</protein>
<sequence length="354" mass="39980">MNGGLNCGISKVRCDNPSARSMIFIEKRFGKELFKRGIAANEIQILHQIQDHNHITKMVDHFLDESIKEGAVYMEYCDVGSMADVAQGVAQGVSVNEHKIWYWFYQVASALTYCHRGPNPDMSDDQIFQSGWSRIYHRDIKPGNILLTIVNGRVVAKLADFGFAITEDILALCPKRQEAIVQPGGTPGFFAPEMPVFSGASDIWQLGLSMICACTGIRKPRSREMPDGQKWNKARPAGPKYSVELSKVIEMCLEEHYTRRVQAYPLLFSIETIYRKIRTRLPTDKWPMMVFDGIEDHGKAMPPPGHRRPGQHYAMLEDPMRPAHARNYPGPHLGVPIGMMPFYRAGYHGDGNGW</sequence>
<dbReference type="SUPFAM" id="SSF56112">
    <property type="entry name" value="Protein kinase-like (PK-like)"/>
    <property type="match status" value="1"/>
</dbReference>
<keyword evidence="2" id="KW-0723">Serine/threonine-protein kinase</keyword>
<dbReference type="PANTHER" id="PTHR43671:SF98">
    <property type="entry name" value="SERINE_THREONINE-PROTEIN KINASE NEK11"/>
    <property type="match status" value="1"/>
</dbReference>
<dbReference type="PROSITE" id="PS00108">
    <property type="entry name" value="PROTEIN_KINASE_ST"/>
    <property type="match status" value="1"/>
</dbReference>
<dbReference type="EMBL" id="JAANER010000001">
    <property type="protein sequence ID" value="KAG9195542.1"/>
    <property type="molecule type" value="Genomic_DNA"/>
</dbReference>
<dbReference type="PANTHER" id="PTHR43671">
    <property type="entry name" value="SERINE/THREONINE-PROTEIN KINASE NEK"/>
    <property type="match status" value="1"/>
</dbReference>
<dbReference type="EC" id="2.7.11.1" evidence="1"/>
<dbReference type="SMART" id="SM00220">
    <property type="entry name" value="S_TKc"/>
    <property type="match status" value="1"/>
</dbReference>
<evidence type="ECO:0000256" key="2">
    <source>
        <dbReference type="ARBA" id="ARBA00022527"/>
    </source>
</evidence>
<keyword evidence="11" id="KW-1185">Reference proteome</keyword>
<evidence type="ECO:0000256" key="5">
    <source>
        <dbReference type="ARBA" id="ARBA00022777"/>
    </source>
</evidence>
<evidence type="ECO:0000313" key="10">
    <source>
        <dbReference type="EMBL" id="KAG9195542.1"/>
    </source>
</evidence>
<gene>
    <name evidence="10" type="ORF">G6011_00663</name>
</gene>
<keyword evidence="5 10" id="KW-0418">Kinase</keyword>
<accession>A0AAD4IJ61</accession>
<comment type="catalytic activity">
    <reaction evidence="8">
        <text>L-seryl-[protein] + ATP = O-phospho-L-seryl-[protein] + ADP + H(+)</text>
        <dbReference type="Rhea" id="RHEA:17989"/>
        <dbReference type="Rhea" id="RHEA-COMP:9863"/>
        <dbReference type="Rhea" id="RHEA-COMP:11604"/>
        <dbReference type="ChEBI" id="CHEBI:15378"/>
        <dbReference type="ChEBI" id="CHEBI:29999"/>
        <dbReference type="ChEBI" id="CHEBI:30616"/>
        <dbReference type="ChEBI" id="CHEBI:83421"/>
        <dbReference type="ChEBI" id="CHEBI:456216"/>
        <dbReference type="EC" id="2.7.11.1"/>
    </reaction>
</comment>
<evidence type="ECO:0000256" key="3">
    <source>
        <dbReference type="ARBA" id="ARBA00022679"/>
    </source>
</evidence>
<keyword evidence="4" id="KW-0547">Nucleotide-binding</keyword>
<evidence type="ECO:0000256" key="4">
    <source>
        <dbReference type="ARBA" id="ARBA00022741"/>
    </source>
</evidence>
<comment type="catalytic activity">
    <reaction evidence="7">
        <text>L-threonyl-[protein] + ATP = O-phospho-L-threonyl-[protein] + ADP + H(+)</text>
        <dbReference type="Rhea" id="RHEA:46608"/>
        <dbReference type="Rhea" id="RHEA-COMP:11060"/>
        <dbReference type="Rhea" id="RHEA-COMP:11605"/>
        <dbReference type="ChEBI" id="CHEBI:15378"/>
        <dbReference type="ChEBI" id="CHEBI:30013"/>
        <dbReference type="ChEBI" id="CHEBI:30616"/>
        <dbReference type="ChEBI" id="CHEBI:61977"/>
        <dbReference type="ChEBI" id="CHEBI:456216"/>
        <dbReference type="EC" id="2.7.11.1"/>
    </reaction>
</comment>
<feature type="domain" description="Protein kinase" evidence="9">
    <location>
        <begin position="1"/>
        <end position="274"/>
    </location>
</feature>
<evidence type="ECO:0000313" key="11">
    <source>
        <dbReference type="Proteomes" id="UP001199106"/>
    </source>
</evidence>
<keyword evidence="6" id="KW-0067">ATP-binding</keyword>
<dbReference type="Gene3D" id="1.10.510.10">
    <property type="entry name" value="Transferase(Phosphotransferase) domain 1"/>
    <property type="match status" value="1"/>
</dbReference>
<proteinExistence type="predicted"/>
<name>A0AAD4IJ61_9PLEO</name>
<dbReference type="GO" id="GO:0005524">
    <property type="term" value="F:ATP binding"/>
    <property type="evidence" value="ECO:0007669"/>
    <property type="project" value="UniProtKB-KW"/>
</dbReference>
<evidence type="ECO:0000259" key="9">
    <source>
        <dbReference type="PROSITE" id="PS50011"/>
    </source>
</evidence>
<keyword evidence="3 10" id="KW-0808">Transferase</keyword>
<dbReference type="AlphaFoldDB" id="A0AAD4IJ61"/>
<comment type="caution">
    <text evidence="10">The sequence shown here is derived from an EMBL/GenBank/DDBJ whole genome shotgun (WGS) entry which is preliminary data.</text>
</comment>
<organism evidence="10 11">
    <name type="scientific">Alternaria panax</name>
    <dbReference type="NCBI Taxonomy" id="48097"/>
    <lineage>
        <taxon>Eukaryota</taxon>
        <taxon>Fungi</taxon>
        <taxon>Dikarya</taxon>
        <taxon>Ascomycota</taxon>
        <taxon>Pezizomycotina</taxon>
        <taxon>Dothideomycetes</taxon>
        <taxon>Pleosporomycetidae</taxon>
        <taxon>Pleosporales</taxon>
        <taxon>Pleosporineae</taxon>
        <taxon>Pleosporaceae</taxon>
        <taxon>Alternaria</taxon>
        <taxon>Alternaria sect. Panax</taxon>
    </lineage>
</organism>
<reference evidence="10" key="1">
    <citation type="submission" date="2021-07" db="EMBL/GenBank/DDBJ databases">
        <title>Genome Resource of American Ginseng Black Spot Pathogen Alternaria panax.</title>
        <authorList>
            <person name="Qiu C."/>
            <person name="Wang W."/>
            <person name="Liu Z."/>
        </authorList>
    </citation>
    <scope>NUCLEOTIDE SEQUENCE</scope>
    <source>
        <strain evidence="10">BNCC115425</strain>
    </source>
</reference>
<dbReference type="InterPro" id="IPR011009">
    <property type="entry name" value="Kinase-like_dom_sf"/>
</dbReference>
<evidence type="ECO:0000256" key="7">
    <source>
        <dbReference type="ARBA" id="ARBA00047899"/>
    </source>
</evidence>
<dbReference type="GO" id="GO:0005634">
    <property type="term" value="C:nucleus"/>
    <property type="evidence" value="ECO:0007669"/>
    <property type="project" value="TreeGrafter"/>
</dbReference>
<dbReference type="PROSITE" id="PS50011">
    <property type="entry name" value="PROTEIN_KINASE_DOM"/>
    <property type="match status" value="1"/>
</dbReference>
<dbReference type="GO" id="GO:0004674">
    <property type="term" value="F:protein serine/threonine kinase activity"/>
    <property type="evidence" value="ECO:0007669"/>
    <property type="project" value="UniProtKB-KW"/>
</dbReference>
<evidence type="ECO:0000256" key="8">
    <source>
        <dbReference type="ARBA" id="ARBA00048679"/>
    </source>
</evidence>
<dbReference type="Pfam" id="PF00069">
    <property type="entry name" value="Pkinase"/>
    <property type="match status" value="1"/>
</dbReference>
<evidence type="ECO:0000256" key="1">
    <source>
        <dbReference type="ARBA" id="ARBA00012513"/>
    </source>
</evidence>
<dbReference type="InterPro" id="IPR050660">
    <property type="entry name" value="NEK_Ser/Thr_kinase"/>
</dbReference>
<dbReference type="InterPro" id="IPR000719">
    <property type="entry name" value="Prot_kinase_dom"/>
</dbReference>
<evidence type="ECO:0000256" key="6">
    <source>
        <dbReference type="ARBA" id="ARBA00022840"/>
    </source>
</evidence>
<dbReference type="InterPro" id="IPR008271">
    <property type="entry name" value="Ser/Thr_kinase_AS"/>
</dbReference>